<accession>A0A7D4P5Z6</accession>
<feature type="signal peptide" evidence="1">
    <location>
        <begin position="1"/>
        <end position="36"/>
    </location>
</feature>
<keyword evidence="3" id="KW-1185">Reference proteome</keyword>
<dbReference type="RefSeq" id="WP_173286521.1">
    <property type="nucleotide sequence ID" value="NZ_CP054020.1"/>
</dbReference>
<dbReference type="EMBL" id="CP054020">
    <property type="protein sequence ID" value="QKI90075.1"/>
    <property type="molecule type" value="Genomic_DNA"/>
</dbReference>
<dbReference type="AlphaFoldDB" id="A0A7D4P5Z6"/>
<dbReference type="Proteomes" id="UP000504724">
    <property type="component" value="Chromosome"/>
</dbReference>
<name>A0A7D4P5Z6_9GAMM</name>
<evidence type="ECO:0000256" key="1">
    <source>
        <dbReference type="SAM" id="SignalP"/>
    </source>
</evidence>
<organism evidence="2 3">
    <name type="scientific">Thiomicrorhabdus xiamenensis</name>
    <dbReference type="NCBI Taxonomy" id="2739063"/>
    <lineage>
        <taxon>Bacteria</taxon>
        <taxon>Pseudomonadati</taxon>
        <taxon>Pseudomonadota</taxon>
        <taxon>Gammaproteobacteria</taxon>
        <taxon>Thiotrichales</taxon>
        <taxon>Piscirickettsiaceae</taxon>
        <taxon>Thiomicrorhabdus</taxon>
    </lineage>
</organism>
<dbReference type="KEGG" id="txa:HQN79_11055"/>
<sequence>MRHSPGHTKVYVAKRFKVKHLFYGFLLALSAFPARAEVQIGPALQYFHLEERNSDGHFLDSEKGFLPTIGLSVQTENLIVNASFAQADIDYSGQLQNGTPYSTDTATTLFDIALFYKLPVVRQAGYALHAGMGFAFWKRDITSSREDVLPLYEEYRNPYLSLSARIPLKDMTLNLGIKHHFNAEMALEIPDTGSADLDLPDSNELIVGLNYNIAPQWTLFSQYSYQLVSRSQTFPLKNNVGEIIGLAREPEHDLQKLIIGVKYGFE</sequence>
<proteinExistence type="predicted"/>
<reference evidence="2 3" key="1">
    <citation type="submission" date="2020-05" db="EMBL/GenBank/DDBJ databases">
        <title>Thiomicrorhabdus sediminis sp.nov. and Thiomicrorhabdus xiamenensis sp.nov., novel sulfur-oxidizing bacteria isolated from coastal sediment.</title>
        <authorList>
            <person name="Liu X."/>
        </authorList>
    </citation>
    <scope>NUCLEOTIDE SEQUENCE [LARGE SCALE GENOMIC DNA]</scope>
    <source>
        <strain evidence="2 3">G2</strain>
    </source>
</reference>
<feature type="chain" id="PRO_5028974311" description="Outer membrane protein beta-barrel domain-containing protein" evidence="1">
    <location>
        <begin position="37"/>
        <end position="266"/>
    </location>
</feature>
<protein>
    <recommendedName>
        <fullName evidence="4">Outer membrane protein beta-barrel domain-containing protein</fullName>
    </recommendedName>
</protein>
<gene>
    <name evidence="2" type="ORF">HQN79_11055</name>
</gene>
<evidence type="ECO:0008006" key="4">
    <source>
        <dbReference type="Google" id="ProtNLM"/>
    </source>
</evidence>
<keyword evidence="1" id="KW-0732">Signal</keyword>
<evidence type="ECO:0000313" key="3">
    <source>
        <dbReference type="Proteomes" id="UP000504724"/>
    </source>
</evidence>
<dbReference type="SUPFAM" id="SSF56935">
    <property type="entry name" value="Porins"/>
    <property type="match status" value="1"/>
</dbReference>
<evidence type="ECO:0000313" key="2">
    <source>
        <dbReference type="EMBL" id="QKI90075.1"/>
    </source>
</evidence>